<dbReference type="InterPro" id="IPR000835">
    <property type="entry name" value="HTH_MarR-typ"/>
</dbReference>
<dbReference type="Gene3D" id="1.10.10.10">
    <property type="entry name" value="Winged helix-like DNA-binding domain superfamily/Winged helix DNA-binding domain"/>
    <property type="match status" value="1"/>
</dbReference>
<dbReference type="GO" id="GO:0003677">
    <property type="term" value="F:DNA binding"/>
    <property type="evidence" value="ECO:0007669"/>
    <property type="project" value="UniProtKB-KW"/>
</dbReference>
<dbReference type="PANTHER" id="PTHR42756">
    <property type="entry name" value="TRANSCRIPTIONAL REGULATOR, MARR"/>
    <property type="match status" value="1"/>
</dbReference>
<dbReference type="Pfam" id="PF13463">
    <property type="entry name" value="HTH_27"/>
    <property type="match status" value="1"/>
</dbReference>
<feature type="domain" description="HTH marR-type" evidence="4">
    <location>
        <begin position="1"/>
        <end position="141"/>
    </location>
</feature>
<dbReference type="eggNOG" id="COG1846">
    <property type="taxonomic scope" value="Bacteria"/>
</dbReference>
<evidence type="ECO:0000256" key="2">
    <source>
        <dbReference type="ARBA" id="ARBA00023125"/>
    </source>
</evidence>
<accession>A0A0A3JSD5</accession>
<keyword evidence="2" id="KW-0238">DNA-binding</keyword>
<dbReference type="GO" id="GO:0003700">
    <property type="term" value="F:DNA-binding transcription factor activity"/>
    <property type="evidence" value="ECO:0007669"/>
    <property type="project" value="InterPro"/>
</dbReference>
<dbReference type="PANTHER" id="PTHR42756:SF1">
    <property type="entry name" value="TRANSCRIPTIONAL REPRESSOR OF EMRAB OPERON"/>
    <property type="match status" value="1"/>
</dbReference>
<name>A0A0A3JSD5_9BACL</name>
<proteinExistence type="predicted"/>
<comment type="caution">
    <text evidence="5">The sequence shown here is derived from an EMBL/GenBank/DDBJ whole genome shotgun (WGS) entry which is preliminary data.</text>
</comment>
<dbReference type="PROSITE" id="PS50995">
    <property type="entry name" value="HTH_MARR_2"/>
    <property type="match status" value="1"/>
</dbReference>
<evidence type="ECO:0000313" key="5">
    <source>
        <dbReference type="EMBL" id="KGR89917.1"/>
    </source>
</evidence>
<keyword evidence="6" id="KW-1185">Reference proteome</keyword>
<evidence type="ECO:0000256" key="3">
    <source>
        <dbReference type="ARBA" id="ARBA00023163"/>
    </source>
</evidence>
<dbReference type="SMART" id="SM00347">
    <property type="entry name" value="HTH_MARR"/>
    <property type="match status" value="1"/>
</dbReference>
<dbReference type="AlphaFoldDB" id="A0A0A3JSD5"/>
<protein>
    <submittedName>
        <fullName evidence="5">MarR family transcriptional regulator</fullName>
    </submittedName>
</protein>
<evidence type="ECO:0000313" key="6">
    <source>
        <dbReference type="Proteomes" id="UP000030595"/>
    </source>
</evidence>
<organism evidence="5 6">
    <name type="scientific">Ureibacillus massiliensis 4400831 = CIP 108448 = CCUG 49529</name>
    <dbReference type="NCBI Taxonomy" id="1211035"/>
    <lineage>
        <taxon>Bacteria</taxon>
        <taxon>Bacillati</taxon>
        <taxon>Bacillota</taxon>
        <taxon>Bacilli</taxon>
        <taxon>Bacillales</taxon>
        <taxon>Caryophanaceae</taxon>
        <taxon>Ureibacillus</taxon>
    </lineage>
</organism>
<sequence>MEYPLDTLGIVNLISERQVVLQQMANHTWEEYSDIKISNSEWYIMARIYGQKTTISMVTKNVTITRQATHKNIKSLEAKGLVEISNAEHNKRDKCIQLTKLGEQCFKKYEEIKDQIEKKVAQNIGAERLTLLKDILKMNWGI</sequence>
<dbReference type="Proteomes" id="UP000030595">
    <property type="component" value="Unassembled WGS sequence"/>
</dbReference>
<evidence type="ECO:0000259" key="4">
    <source>
        <dbReference type="PROSITE" id="PS50995"/>
    </source>
</evidence>
<gene>
    <name evidence="5" type="ORF">CD30_14370</name>
</gene>
<dbReference type="EMBL" id="JPVQ01000030">
    <property type="protein sequence ID" value="KGR89917.1"/>
    <property type="molecule type" value="Genomic_DNA"/>
</dbReference>
<keyword evidence="1" id="KW-0805">Transcription regulation</keyword>
<dbReference type="InterPro" id="IPR036388">
    <property type="entry name" value="WH-like_DNA-bd_sf"/>
</dbReference>
<reference evidence="5 6" key="1">
    <citation type="submission" date="2014-02" db="EMBL/GenBank/DDBJ databases">
        <title>Draft genome sequence of Lysinibacillus massiliensis CCUG 49529.</title>
        <authorList>
            <person name="Zhang F."/>
            <person name="Wang G."/>
            <person name="Zhang L."/>
        </authorList>
    </citation>
    <scope>NUCLEOTIDE SEQUENCE [LARGE SCALE GENOMIC DNA]</scope>
    <source>
        <strain evidence="5 6">CCUG 49529</strain>
    </source>
</reference>
<keyword evidence="3" id="KW-0804">Transcription</keyword>
<dbReference type="SUPFAM" id="SSF46785">
    <property type="entry name" value="Winged helix' DNA-binding domain"/>
    <property type="match status" value="1"/>
</dbReference>
<dbReference type="InterPro" id="IPR036390">
    <property type="entry name" value="WH_DNA-bd_sf"/>
</dbReference>
<evidence type="ECO:0000256" key="1">
    <source>
        <dbReference type="ARBA" id="ARBA00023015"/>
    </source>
</evidence>